<keyword evidence="3" id="KW-1185">Reference proteome</keyword>
<reference evidence="3" key="1">
    <citation type="submission" date="2018-12" db="EMBL/GenBank/DDBJ databases">
        <title>Complete genome sequencing of Jeotgalibaca sp. H21T32.</title>
        <authorList>
            <person name="Bae J.-W."/>
            <person name="Lee S.-Y."/>
        </authorList>
    </citation>
    <scope>NUCLEOTIDE SEQUENCE [LARGE SCALE GENOMIC DNA]</scope>
    <source>
        <strain evidence="3">H21T32</strain>
    </source>
</reference>
<gene>
    <name evidence="2" type="ORF">EJN90_03335</name>
</gene>
<dbReference type="KEGG" id="jeh:EJN90_03335"/>
<proteinExistence type="predicted"/>
<sequence length="576" mass="67626">MKQTLFFVIRNGNKILVELFNNNQYILPNISDHDSLSSIENMIKKKYNLEITTLKEQFSCNSYLCFEAFAPHKIEQNNAVQYTWISIKSAINYTFANIDNTLLKKLLSSYKYTDIQLQFGIRNEIIVHISEISENERGLACSCTCPACGVPLQARLGNGKRRPHFAHHNDACNIITAQETALHILAKEILQENQHIILPAYTLNPEEEGCIFNDPYDYDCLNRQSELYSVSDVYDFHFDNVVLEKNISDIIPDILISKKGKSRQLIVEIAVTHFVDEVKKKKIEQLGVSAIEIDISHFHNQEFDRADLKEVIIDKLDSKKWIYNIHYEQNLKKLIDRNKELLNNTIKKAAARELEANKMRKKFLEDEERKKYLAIKKIKNLEQAFISDNYKIIVSNLKNDKCVYEHFKKTRFFYRAKQNIPFYLDIPVSGQIAFNCDRRIWQMALFEQFFYHRKENSVISVVRIWKWFIEYDGKKFINWDYIAPYRFRAGNKQYKRSPALEAIKQYLTYLNLLGFIKGFEYYRFKGDYDIVSKTIVPPNEENADALQIVLKGVDHDTPAIDSDIEEVYNNIFSTNF</sequence>
<dbReference type="Proteomes" id="UP000273326">
    <property type="component" value="Chromosome"/>
</dbReference>
<feature type="coiled-coil region" evidence="1">
    <location>
        <begin position="324"/>
        <end position="384"/>
    </location>
</feature>
<dbReference type="RefSeq" id="WP_126108860.1">
    <property type="nucleotide sequence ID" value="NZ_CP034465.1"/>
</dbReference>
<accession>A0A3Q9BJF8</accession>
<evidence type="ECO:0008006" key="4">
    <source>
        <dbReference type="Google" id="ProtNLM"/>
    </source>
</evidence>
<dbReference type="AlphaFoldDB" id="A0A3Q9BJF8"/>
<evidence type="ECO:0000256" key="1">
    <source>
        <dbReference type="SAM" id="Coils"/>
    </source>
</evidence>
<name>A0A3Q9BJF8_9LACT</name>
<evidence type="ECO:0000313" key="2">
    <source>
        <dbReference type="EMBL" id="AZP03775.1"/>
    </source>
</evidence>
<evidence type="ECO:0000313" key="3">
    <source>
        <dbReference type="Proteomes" id="UP000273326"/>
    </source>
</evidence>
<protein>
    <recommendedName>
        <fullName evidence="4">Competence protein CoiA</fullName>
    </recommendedName>
</protein>
<dbReference type="OrthoDB" id="3784230at2"/>
<dbReference type="EMBL" id="CP034465">
    <property type="protein sequence ID" value="AZP03775.1"/>
    <property type="molecule type" value="Genomic_DNA"/>
</dbReference>
<organism evidence="2 3">
    <name type="scientific">Jeotgalibaca ciconiae</name>
    <dbReference type="NCBI Taxonomy" id="2496265"/>
    <lineage>
        <taxon>Bacteria</taxon>
        <taxon>Bacillati</taxon>
        <taxon>Bacillota</taxon>
        <taxon>Bacilli</taxon>
        <taxon>Lactobacillales</taxon>
        <taxon>Carnobacteriaceae</taxon>
        <taxon>Jeotgalibaca</taxon>
    </lineage>
</organism>
<keyword evidence="1" id="KW-0175">Coiled coil</keyword>